<dbReference type="AlphaFoldDB" id="A0ABD5Z9R1"/>
<feature type="domain" description="DUF8101" evidence="1">
    <location>
        <begin position="1"/>
        <end position="88"/>
    </location>
</feature>
<protein>
    <recommendedName>
        <fullName evidence="1">DUF8101 domain-containing protein</fullName>
    </recommendedName>
</protein>
<keyword evidence="3" id="KW-1185">Reference proteome</keyword>
<evidence type="ECO:0000313" key="2">
    <source>
        <dbReference type="EMBL" id="MFC7201980.1"/>
    </source>
</evidence>
<dbReference type="RefSeq" id="WP_390221285.1">
    <property type="nucleotide sequence ID" value="NZ_JBHTAA010000001.1"/>
</dbReference>
<proteinExistence type="predicted"/>
<dbReference type="InterPro" id="IPR058414">
    <property type="entry name" value="DUF8101"/>
</dbReference>
<accession>A0ABD5Z9R1</accession>
<dbReference type="Proteomes" id="UP001596481">
    <property type="component" value="Unassembled WGS sequence"/>
</dbReference>
<comment type="caution">
    <text evidence="2">The sequence shown here is derived from an EMBL/GenBank/DDBJ whole genome shotgun (WGS) entry which is preliminary data.</text>
</comment>
<dbReference type="Pfam" id="PF26403">
    <property type="entry name" value="DUF8101"/>
    <property type="match status" value="1"/>
</dbReference>
<evidence type="ECO:0000313" key="3">
    <source>
        <dbReference type="Proteomes" id="UP001596481"/>
    </source>
</evidence>
<reference evidence="2 3" key="1">
    <citation type="journal article" date="2019" name="Int. J. Syst. Evol. Microbiol.">
        <title>The Global Catalogue of Microorganisms (GCM) 10K type strain sequencing project: providing services to taxonomists for standard genome sequencing and annotation.</title>
        <authorList>
            <consortium name="The Broad Institute Genomics Platform"/>
            <consortium name="The Broad Institute Genome Sequencing Center for Infectious Disease"/>
            <person name="Wu L."/>
            <person name="Ma J."/>
        </authorList>
    </citation>
    <scope>NUCLEOTIDE SEQUENCE [LARGE SCALE GENOMIC DNA]</scope>
    <source>
        <strain evidence="2 3">DSM 29988</strain>
    </source>
</reference>
<organism evidence="2 3">
    <name type="scientific">Haloferax namakaokahaiae</name>
    <dbReference type="NCBI Taxonomy" id="1748331"/>
    <lineage>
        <taxon>Archaea</taxon>
        <taxon>Methanobacteriati</taxon>
        <taxon>Methanobacteriota</taxon>
        <taxon>Stenosarchaea group</taxon>
        <taxon>Halobacteria</taxon>
        <taxon>Halobacteriales</taxon>
        <taxon>Haloferacaceae</taxon>
        <taxon>Haloferax</taxon>
    </lineage>
</organism>
<name>A0ABD5Z9R1_9EURY</name>
<dbReference type="EMBL" id="JBHTAA010000001">
    <property type="protein sequence ID" value="MFC7201980.1"/>
    <property type="molecule type" value="Genomic_DNA"/>
</dbReference>
<gene>
    <name evidence="2" type="ORF">ACFQJC_00485</name>
</gene>
<evidence type="ECO:0000259" key="1">
    <source>
        <dbReference type="Pfam" id="PF26403"/>
    </source>
</evidence>
<sequence>MPDSSDVPDTVSETLVTALKEAREGVRSGDVATARERVDVAERIIRTQLPESDVAETLTFGLEAVDRTAADEPLVASEYLRSMVQLLTE</sequence>